<reference evidence="2 3" key="1">
    <citation type="journal article" date="2021" name="Pathogens">
        <title>Isolation and Characterization of Kingella bonacorsii sp. nov., A Novel Kingella Species Detected in a Stable Periodontitis Subject.</title>
        <authorList>
            <person name="Antezack A."/>
            <person name="Boxberger M."/>
            <person name="Rolland C."/>
            <person name="Monnet-Corti V."/>
            <person name="La Scola B."/>
        </authorList>
    </citation>
    <scope>NUCLEOTIDE SEQUENCE [LARGE SCALE GENOMIC DNA]</scope>
    <source>
        <strain evidence="2 3">Marseille-Q4569</strain>
    </source>
</reference>
<accession>A0ABS1BSA7</accession>
<dbReference type="NCBIfam" id="NF040519">
    <property type="entry name" value="Sbal_3080_fam"/>
    <property type="match status" value="1"/>
</dbReference>
<sequence>MFKSIFFVVAAFGLSACTSIKVSPVGQAERQKIQEVCIVNNPAVTIGEFVPVLERRFAFHSIRTRRVAENNISNCSYFLRYSARRSWDITTYLSWAELNLFNHNRLVANAEYSLIGKGGLSLMKWQSVETKMNPVVDKLLGISVSNTGQPQISSQQPQISYSQSVDSGEEHELKPNESN</sequence>
<evidence type="ECO:0008006" key="4">
    <source>
        <dbReference type="Google" id="ProtNLM"/>
    </source>
</evidence>
<dbReference type="RefSeq" id="WP_200522286.1">
    <property type="nucleotide sequence ID" value="NZ_JAEHNZ010000002.1"/>
</dbReference>
<gene>
    <name evidence="2" type="ORF">JDW22_05850</name>
</gene>
<organism evidence="2 3">
    <name type="scientific">Kingella bonacorsii</name>
    <dbReference type="NCBI Taxonomy" id="2796361"/>
    <lineage>
        <taxon>Bacteria</taxon>
        <taxon>Pseudomonadati</taxon>
        <taxon>Pseudomonadota</taxon>
        <taxon>Betaproteobacteria</taxon>
        <taxon>Neisseriales</taxon>
        <taxon>Neisseriaceae</taxon>
        <taxon>Kingella</taxon>
    </lineage>
</organism>
<evidence type="ECO:0000256" key="1">
    <source>
        <dbReference type="SAM" id="MobiDB-lite"/>
    </source>
</evidence>
<dbReference type="EMBL" id="JAEHNZ010000002">
    <property type="protein sequence ID" value="MBK0396112.1"/>
    <property type="molecule type" value="Genomic_DNA"/>
</dbReference>
<dbReference type="Proteomes" id="UP000614058">
    <property type="component" value="Unassembled WGS sequence"/>
</dbReference>
<feature type="compositionally biased region" description="Low complexity" evidence="1">
    <location>
        <begin position="149"/>
        <end position="164"/>
    </location>
</feature>
<evidence type="ECO:0000313" key="3">
    <source>
        <dbReference type="Proteomes" id="UP000614058"/>
    </source>
</evidence>
<dbReference type="PROSITE" id="PS51257">
    <property type="entry name" value="PROKAR_LIPOPROTEIN"/>
    <property type="match status" value="1"/>
</dbReference>
<comment type="caution">
    <text evidence="2">The sequence shown here is derived from an EMBL/GenBank/DDBJ whole genome shotgun (WGS) entry which is preliminary data.</text>
</comment>
<name>A0ABS1BSA7_9NEIS</name>
<protein>
    <recommendedName>
        <fullName evidence="4">Lipoprotein</fullName>
    </recommendedName>
</protein>
<feature type="region of interest" description="Disordered" evidence="1">
    <location>
        <begin position="147"/>
        <end position="179"/>
    </location>
</feature>
<feature type="compositionally biased region" description="Basic and acidic residues" evidence="1">
    <location>
        <begin position="168"/>
        <end position="179"/>
    </location>
</feature>
<proteinExistence type="predicted"/>
<evidence type="ECO:0000313" key="2">
    <source>
        <dbReference type="EMBL" id="MBK0396112.1"/>
    </source>
</evidence>
<keyword evidence="3" id="KW-1185">Reference proteome</keyword>